<feature type="compositionally biased region" description="Basic and acidic residues" evidence="1">
    <location>
        <begin position="59"/>
        <end position="73"/>
    </location>
</feature>
<evidence type="ECO:0000313" key="3">
    <source>
        <dbReference type="Proteomes" id="UP000184267"/>
    </source>
</evidence>
<dbReference type="AlphaFoldDB" id="A0A1M2VYS6"/>
<feature type="compositionally biased region" description="Low complexity" evidence="1">
    <location>
        <begin position="134"/>
        <end position="144"/>
    </location>
</feature>
<sequence>MGSQARKPYEKAAREEAREHALKYPGYKYRPVSKKEKESAAKAAEGKAAAPRRAAAHAGTDRVRVVRQKEHSAVLDPEDEWKERAFKQPNPVPRHSQRRTRHTLGRRRGEERAETDAQRKAEGLSRRRMRRNLRASAASTTTATLHLARPNPLVLSPSAGKAAHPMRLRSYG</sequence>
<feature type="compositionally biased region" description="Basic residues" evidence="1">
    <location>
        <begin position="95"/>
        <end position="106"/>
    </location>
</feature>
<evidence type="ECO:0000313" key="2">
    <source>
        <dbReference type="EMBL" id="OJT12757.1"/>
    </source>
</evidence>
<dbReference type="InterPro" id="IPR036910">
    <property type="entry name" value="HMG_box_dom_sf"/>
</dbReference>
<accession>A0A1M2VYS6</accession>
<evidence type="ECO:0000256" key="1">
    <source>
        <dbReference type="SAM" id="MobiDB-lite"/>
    </source>
</evidence>
<name>A0A1M2VYS6_TRAPU</name>
<organism evidence="2 3">
    <name type="scientific">Trametes pubescens</name>
    <name type="common">White-rot fungus</name>
    <dbReference type="NCBI Taxonomy" id="154538"/>
    <lineage>
        <taxon>Eukaryota</taxon>
        <taxon>Fungi</taxon>
        <taxon>Dikarya</taxon>
        <taxon>Basidiomycota</taxon>
        <taxon>Agaricomycotina</taxon>
        <taxon>Agaricomycetes</taxon>
        <taxon>Polyporales</taxon>
        <taxon>Polyporaceae</taxon>
        <taxon>Trametes</taxon>
    </lineage>
</organism>
<reference evidence="2 3" key="1">
    <citation type="submission" date="2016-10" db="EMBL/GenBank/DDBJ databases">
        <title>Genome sequence of the basidiomycete white-rot fungus Trametes pubescens.</title>
        <authorList>
            <person name="Makela M.R."/>
            <person name="Granchi Z."/>
            <person name="Peng M."/>
            <person name="De Vries R.P."/>
            <person name="Grigoriev I."/>
            <person name="Riley R."/>
            <person name="Hilden K."/>
        </authorList>
    </citation>
    <scope>NUCLEOTIDE SEQUENCE [LARGE SCALE GENOMIC DNA]</scope>
    <source>
        <strain evidence="2 3">FBCC735</strain>
    </source>
</reference>
<gene>
    <name evidence="2" type="ORF">TRAPUB_10705</name>
</gene>
<protein>
    <submittedName>
        <fullName evidence="2">Uncharacterized protein</fullName>
    </submittedName>
</protein>
<feature type="region of interest" description="Disordered" evidence="1">
    <location>
        <begin position="1"/>
        <end position="172"/>
    </location>
</feature>
<dbReference type="Gene3D" id="1.10.30.10">
    <property type="entry name" value="High mobility group box domain"/>
    <property type="match status" value="1"/>
</dbReference>
<dbReference type="Proteomes" id="UP000184267">
    <property type="component" value="Unassembled WGS sequence"/>
</dbReference>
<dbReference type="EMBL" id="MNAD01000448">
    <property type="protein sequence ID" value="OJT12757.1"/>
    <property type="molecule type" value="Genomic_DNA"/>
</dbReference>
<feature type="compositionally biased region" description="Basic and acidic residues" evidence="1">
    <location>
        <begin position="7"/>
        <end position="22"/>
    </location>
</feature>
<keyword evidence="3" id="KW-1185">Reference proteome</keyword>
<comment type="caution">
    <text evidence="2">The sequence shown here is derived from an EMBL/GenBank/DDBJ whole genome shotgun (WGS) entry which is preliminary data.</text>
</comment>
<feature type="compositionally biased region" description="Low complexity" evidence="1">
    <location>
        <begin position="41"/>
        <end position="58"/>
    </location>
</feature>
<feature type="compositionally biased region" description="Basic and acidic residues" evidence="1">
    <location>
        <begin position="107"/>
        <end position="125"/>
    </location>
</feature>
<proteinExistence type="predicted"/>